<dbReference type="GO" id="GO:0006906">
    <property type="term" value="P:vesicle fusion"/>
    <property type="evidence" value="ECO:0007669"/>
    <property type="project" value="TreeGrafter"/>
</dbReference>
<keyword evidence="6 10" id="KW-1133">Transmembrane helix</keyword>
<protein>
    <submittedName>
        <fullName evidence="11">Golgi SNAP receptor complex member 1</fullName>
    </submittedName>
</protein>
<dbReference type="PANTHER" id="PTHR21094:SF2">
    <property type="entry name" value="GOLGI SNAP RECEPTOR COMPLEX MEMBER 1"/>
    <property type="match status" value="1"/>
</dbReference>
<dbReference type="GO" id="GO:0005797">
    <property type="term" value="C:Golgi medial cisterna"/>
    <property type="evidence" value="ECO:0007669"/>
    <property type="project" value="TreeGrafter"/>
</dbReference>
<proteinExistence type="inferred from homology"/>
<accession>A0AAW0F5G1</accession>
<feature type="coiled-coil region" evidence="9">
    <location>
        <begin position="206"/>
        <end position="233"/>
    </location>
</feature>
<feature type="coiled-coil region" evidence="9">
    <location>
        <begin position="93"/>
        <end position="127"/>
    </location>
</feature>
<dbReference type="Proteomes" id="UP001430356">
    <property type="component" value="Unassembled WGS sequence"/>
</dbReference>
<dbReference type="PANTHER" id="PTHR21094">
    <property type="entry name" value="GOS-28 SNARE- RELATED"/>
    <property type="match status" value="1"/>
</dbReference>
<evidence type="ECO:0000256" key="2">
    <source>
        <dbReference type="ARBA" id="ARBA00008473"/>
    </source>
</evidence>
<evidence type="ECO:0000256" key="1">
    <source>
        <dbReference type="ARBA" id="ARBA00004409"/>
    </source>
</evidence>
<evidence type="ECO:0000256" key="3">
    <source>
        <dbReference type="ARBA" id="ARBA00022448"/>
    </source>
</evidence>
<evidence type="ECO:0000256" key="4">
    <source>
        <dbReference type="ARBA" id="ARBA00022692"/>
    </source>
</evidence>
<evidence type="ECO:0000256" key="6">
    <source>
        <dbReference type="ARBA" id="ARBA00022989"/>
    </source>
</evidence>
<comment type="subcellular location">
    <subcellularLocation>
        <location evidence="1">Golgi apparatus membrane</location>
        <topology evidence="1">Single-pass type IV membrane protein</topology>
    </subcellularLocation>
</comment>
<dbReference type="Pfam" id="PF12352">
    <property type="entry name" value="V-SNARE_C"/>
    <property type="match status" value="1"/>
</dbReference>
<evidence type="ECO:0000256" key="5">
    <source>
        <dbReference type="ARBA" id="ARBA00022927"/>
    </source>
</evidence>
<reference evidence="11 12" key="1">
    <citation type="journal article" date="2021" name="MBio">
        <title>A New Model Trypanosomatid, Novymonas esmeraldas: Genomic Perception of Its 'Candidatus Pandoraea novymonadis' Endosymbiont.</title>
        <authorList>
            <person name="Zakharova A."/>
            <person name="Saura A."/>
            <person name="Butenko A."/>
            <person name="Podesvova L."/>
            <person name="Warmusova S."/>
            <person name="Kostygov A.Y."/>
            <person name="Nenarokova A."/>
            <person name="Lukes J."/>
            <person name="Opperdoes F.R."/>
            <person name="Yurchenko V."/>
        </authorList>
    </citation>
    <scope>NUCLEOTIDE SEQUENCE [LARGE SCALE GENOMIC DNA]</scope>
    <source>
        <strain evidence="11 12">E262AT.01</strain>
    </source>
</reference>
<dbReference type="AlphaFoldDB" id="A0AAW0F5G1"/>
<name>A0AAW0F5G1_9TRYP</name>
<keyword evidence="8 10" id="KW-0472">Membrane</keyword>
<keyword evidence="12" id="KW-1185">Reference proteome</keyword>
<dbReference type="GO" id="GO:0015031">
    <property type="term" value="P:protein transport"/>
    <property type="evidence" value="ECO:0007669"/>
    <property type="project" value="UniProtKB-KW"/>
</dbReference>
<evidence type="ECO:0000256" key="9">
    <source>
        <dbReference type="SAM" id="Coils"/>
    </source>
</evidence>
<keyword evidence="5" id="KW-0653">Protein transport</keyword>
<dbReference type="GO" id="GO:0005801">
    <property type="term" value="C:cis-Golgi network"/>
    <property type="evidence" value="ECO:0007669"/>
    <property type="project" value="InterPro"/>
</dbReference>
<dbReference type="GO" id="GO:0000139">
    <property type="term" value="C:Golgi membrane"/>
    <property type="evidence" value="ECO:0007669"/>
    <property type="project" value="UniProtKB-SubCell"/>
</dbReference>
<sequence>MDPEARQLATWERLRNEARQTDQLIDQQLRRMETAALFDDAKLIESAAASSARGGAKGGGQAAVAVVPAAPGSSTSLVQRSGSSPPAASAASLDDIEYQYRTSDREMDELLRRLESTIVAMEEASRDLGPTSAAVRHTERFRGMLAERQQTRRRLAAEFRQRRDRYELTVSRLAGDARRRGAGNGDDDANGVRILMDEQASIQHTLNRVNGLLEQAEGTRDRLRMQRERFNEMGDKLLLIAERIPFVQNILRRIDVRRRREVVVLGTVMSSLMFVFVFFL</sequence>
<dbReference type="GO" id="GO:0006888">
    <property type="term" value="P:endoplasmic reticulum to Golgi vesicle-mediated transport"/>
    <property type="evidence" value="ECO:0007669"/>
    <property type="project" value="InterPro"/>
</dbReference>
<keyword evidence="4 10" id="KW-0812">Transmembrane</keyword>
<keyword evidence="9" id="KW-0175">Coiled coil</keyword>
<feature type="transmembrane region" description="Helical" evidence="10">
    <location>
        <begin position="262"/>
        <end position="279"/>
    </location>
</feature>
<evidence type="ECO:0000256" key="7">
    <source>
        <dbReference type="ARBA" id="ARBA00023034"/>
    </source>
</evidence>
<organism evidence="11 12">
    <name type="scientific">Novymonas esmeraldas</name>
    <dbReference type="NCBI Taxonomy" id="1808958"/>
    <lineage>
        <taxon>Eukaryota</taxon>
        <taxon>Discoba</taxon>
        <taxon>Euglenozoa</taxon>
        <taxon>Kinetoplastea</taxon>
        <taxon>Metakinetoplastina</taxon>
        <taxon>Trypanosomatida</taxon>
        <taxon>Trypanosomatidae</taxon>
        <taxon>Novymonas</taxon>
    </lineage>
</organism>
<dbReference type="GO" id="GO:0048219">
    <property type="term" value="P:inter-Golgi cisterna vesicle-mediated transport"/>
    <property type="evidence" value="ECO:0007669"/>
    <property type="project" value="TreeGrafter"/>
</dbReference>
<evidence type="ECO:0000256" key="10">
    <source>
        <dbReference type="SAM" id="Phobius"/>
    </source>
</evidence>
<evidence type="ECO:0000256" key="8">
    <source>
        <dbReference type="ARBA" id="ARBA00023136"/>
    </source>
</evidence>
<dbReference type="InterPro" id="IPR023601">
    <property type="entry name" value="Golgi_SNAP_su1"/>
</dbReference>
<evidence type="ECO:0000313" key="12">
    <source>
        <dbReference type="Proteomes" id="UP001430356"/>
    </source>
</evidence>
<evidence type="ECO:0000313" key="11">
    <source>
        <dbReference type="EMBL" id="KAK7200489.1"/>
    </source>
</evidence>
<keyword evidence="7" id="KW-0333">Golgi apparatus</keyword>
<keyword evidence="3" id="KW-0813">Transport</keyword>
<dbReference type="EMBL" id="JAECZO010000006">
    <property type="protein sequence ID" value="KAK7200489.1"/>
    <property type="molecule type" value="Genomic_DNA"/>
</dbReference>
<dbReference type="GO" id="GO:0031201">
    <property type="term" value="C:SNARE complex"/>
    <property type="evidence" value="ECO:0007669"/>
    <property type="project" value="TreeGrafter"/>
</dbReference>
<dbReference type="GO" id="GO:0005484">
    <property type="term" value="F:SNAP receptor activity"/>
    <property type="evidence" value="ECO:0007669"/>
    <property type="project" value="TreeGrafter"/>
</dbReference>
<gene>
    <name evidence="11" type="ORF">NESM_000103800</name>
</gene>
<keyword evidence="11" id="KW-0675">Receptor</keyword>
<comment type="similarity">
    <text evidence="2">Belongs to the GOSR1 family.</text>
</comment>
<comment type="caution">
    <text evidence="11">The sequence shown here is derived from an EMBL/GenBank/DDBJ whole genome shotgun (WGS) entry which is preliminary data.</text>
</comment>